<evidence type="ECO:0000313" key="12">
    <source>
        <dbReference type="RefSeq" id="XP_013413888.2"/>
    </source>
</evidence>
<keyword evidence="5" id="KW-0560">Oxidoreductase</keyword>
<evidence type="ECO:0000256" key="6">
    <source>
        <dbReference type="ARBA" id="ARBA00023027"/>
    </source>
</evidence>
<dbReference type="PROSITE" id="PS00059">
    <property type="entry name" value="ADH_ZINC"/>
    <property type="match status" value="1"/>
</dbReference>
<evidence type="ECO:0000256" key="8">
    <source>
        <dbReference type="ARBA" id="ARBA00032485"/>
    </source>
</evidence>
<dbReference type="Pfam" id="PF00107">
    <property type="entry name" value="ADH_zinc_N"/>
    <property type="match status" value="1"/>
</dbReference>
<dbReference type="SMART" id="SM00829">
    <property type="entry name" value="PKS_ER"/>
    <property type="match status" value="1"/>
</dbReference>
<evidence type="ECO:0000256" key="5">
    <source>
        <dbReference type="ARBA" id="ARBA00023002"/>
    </source>
</evidence>
<dbReference type="InterPro" id="IPR045306">
    <property type="entry name" value="SDH-like"/>
</dbReference>
<dbReference type="InterPro" id="IPR011032">
    <property type="entry name" value="GroES-like_sf"/>
</dbReference>
<evidence type="ECO:0000256" key="2">
    <source>
        <dbReference type="ARBA" id="ARBA00008072"/>
    </source>
</evidence>
<dbReference type="SUPFAM" id="SSF51735">
    <property type="entry name" value="NAD(P)-binding Rossmann-fold domains"/>
    <property type="match status" value="1"/>
</dbReference>
<dbReference type="GeneID" id="106176175"/>
<dbReference type="Gene3D" id="3.90.180.10">
    <property type="entry name" value="Medium-chain alcohol dehydrogenases, catalytic domain"/>
    <property type="match status" value="1"/>
</dbReference>
<dbReference type="SUPFAM" id="SSF50129">
    <property type="entry name" value="GroES-like"/>
    <property type="match status" value="1"/>
</dbReference>
<dbReference type="GO" id="GO:0006062">
    <property type="term" value="P:sorbitol catabolic process"/>
    <property type="evidence" value="ECO:0007669"/>
    <property type="project" value="TreeGrafter"/>
</dbReference>
<accession>A0A1S3JU86</accession>
<evidence type="ECO:0000313" key="11">
    <source>
        <dbReference type="Proteomes" id="UP000085678"/>
    </source>
</evidence>
<keyword evidence="11" id="KW-1185">Reference proteome</keyword>
<reference evidence="12" key="1">
    <citation type="submission" date="2025-08" db="UniProtKB">
        <authorList>
            <consortium name="RefSeq"/>
        </authorList>
    </citation>
    <scope>IDENTIFICATION</scope>
    <source>
        <tissue evidence="12">Gonads</tissue>
    </source>
</reference>
<protein>
    <recommendedName>
        <fullName evidence="7">Sorbitol dehydrogenase</fullName>
    </recommendedName>
    <alternativeName>
        <fullName evidence="8">Polyol dehydrogenase</fullName>
    </alternativeName>
</protein>
<evidence type="ECO:0000256" key="4">
    <source>
        <dbReference type="ARBA" id="ARBA00022833"/>
    </source>
</evidence>
<dbReference type="InterPro" id="IPR013154">
    <property type="entry name" value="ADH-like_N"/>
</dbReference>
<dbReference type="GO" id="GO:0003939">
    <property type="term" value="F:L-iditol 2-dehydrogenase (NAD+) activity"/>
    <property type="evidence" value="ECO:0007669"/>
    <property type="project" value="TreeGrafter"/>
</dbReference>
<proteinExistence type="inferred from homology"/>
<keyword evidence="3 9" id="KW-0479">Metal-binding</keyword>
<dbReference type="CDD" id="cd05285">
    <property type="entry name" value="sorbitol_DH"/>
    <property type="match status" value="1"/>
</dbReference>
<dbReference type="Gene3D" id="3.40.50.720">
    <property type="entry name" value="NAD(P)-binding Rossmann-like Domain"/>
    <property type="match status" value="1"/>
</dbReference>
<evidence type="ECO:0000256" key="3">
    <source>
        <dbReference type="ARBA" id="ARBA00022723"/>
    </source>
</evidence>
<dbReference type="InterPro" id="IPR013149">
    <property type="entry name" value="ADH-like_C"/>
</dbReference>
<evidence type="ECO:0000259" key="10">
    <source>
        <dbReference type="SMART" id="SM00829"/>
    </source>
</evidence>
<dbReference type="InterPro" id="IPR036291">
    <property type="entry name" value="NAD(P)-bd_dom_sf"/>
</dbReference>
<dbReference type="Proteomes" id="UP000085678">
    <property type="component" value="Unplaced"/>
</dbReference>
<dbReference type="Pfam" id="PF08240">
    <property type="entry name" value="ADH_N"/>
    <property type="match status" value="1"/>
</dbReference>
<dbReference type="AlphaFoldDB" id="A0A1S3JU86"/>
<gene>
    <name evidence="12" type="primary">LOC106176175</name>
</gene>
<dbReference type="InterPro" id="IPR002328">
    <property type="entry name" value="ADH_Zn_CS"/>
</dbReference>
<evidence type="ECO:0000256" key="9">
    <source>
        <dbReference type="RuleBase" id="RU361277"/>
    </source>
</evidence>
<dbReference type="PANTHER" id="PTHR43161">
    <property type="entry name" value="SORBITOL DEHYDROGENASE"/>
    <property type="match status" value="1"/>
</dbReference>
<dbReference type="OrthoDB" id="1879366at2759"/>
<dbReference type="GO" id="GO:0008270">
    <property type="term" value="F:zinc ion binding"/>
    <property type="evidence" value="ECO:0007669"/>
    <property type="project" value="InterPro"/>
</dbReference>
<organism evidence="11 12">
    <name type="scientific">Lingula anatina</name>
    <name type="common">Brachiopod</name>
    <name type="synonym">Lingula unguis</name>
    <dbReference type="NCBI Taxonomy" id="7574"/>
    <lineage>
        <taxon>Eukaryota</taxon>
        <taxon>Metazoa</taxon>
        <taxon>Spiralia</taxon>
        <taxon>Lophotrochozoa</taxon>
        <taxon>Brachiopoda</taxon>
        <taxon>Linguliformea</taxon>
        <taxon>Lingulata</taxon>
        <taxon>Lingulida</taxon>
        <taxon>Linguloidea</taxon>
        <taxon>Lingulidae</taxon>
        <taxon>Lingula</taxon>
    </lineage>
</organism>
<dbReference type="InterPro" id="IPR020843">
    <property type="entry name" value="ER"/>
</dbReference>
<comment type="similarity">
    <text evidence="2 9">Belongs to the zinc-containing alcohol dehydrogenase family.</text>
</comment>
<evidence type="ECO:0000256" key="1">
    <source>
        <dbReference type="ARBA" id="ARBA00001947"/>
    </source>
</evidence>
<feature type="domain" description="Enoyl reductase (ER)" evidence="10">
    <location>
        <begin position="8"/>
        <end position="311"/>
    </location>
</feature>
<keyword evidence="6" id="KW-0520">NAD</keyword>
<name>A0A1S3JU86_LINAN</name>
<keyword evidence="4 9" id="KW-0862">Zinc</keyword>
<dbReference type="RefSeq" id="XP_013413888.2">
    <property type="nucleotide sequence ID" value="XM_013558434.2"/>
</dbReference>
<comment type="cofactor">
    <cofactor evidence="1 9">
        <name>Zn(2+)</name>
        <dbReference type="ChEBI" id="CHEBI:29105"/>
    </cofactor>
</comment>
<dbReference type="PANTHER" id="PTHR43161:SF9">
    <property type="entry name" value="SORBITOL DEHYDROGENASE"/>
    <property type="match status" value="1"/>
</dbReference>
<evidence type="ECO:0000256" key="7">
    <source>
        <dbReference type="ARBA" id="ARBA00026132"/>
    </source>
</evidence>
<dbReference type="FunFam" id="3.40.50.720:FF:000068">
    <property type="entry name" value="Sorbitol dehydrogenase"/>
    <property type="match status" value="1"/>
</dbReference>
<sequence length="316" mass="33864">MHSVGICGSDVKFWQKGIIGVYVVRNPLILGHESSGTVVALGEGVTSLKVGDRVAIEPGVPCMQCSVCMEGRYNLCDDLTFCATPPDDGTLRRFYCHNAKFCHKLPDNMSFEEGAMMEPFSVGVHACRRAQIGPGYTVLITGAGPIGLMVLVAAKAMGATAICITDISESRLEFAKSFGANYTILIDPKDDTEAVADKVKVAMGCLPRVTVECTGVESGLQLGFHATRPGGIVQIVGIGPPDVTIPLGLAVAKEIDIHTNLRYCNDYPVAIELVSSGQVHIKPMVTHRFNLEQTLEAFEMAKSGQAIKCMIECARN</sequence>